<evidence type="ECO:0000313" key="5">
    <source>
        <dbReference type="Proteomes" id="UP001465755"/>
    </source>
</evidence>
<dbReference type="Proteomes" id="UP001465755">
    <property type="component" value="Unassembled WGS sequence"/>
</dbReference>
<comment type="caution">
    <text evidence="4">The sequence shown here is derived from an EMBL/GenBank/DDBJ whole genome shotgun (WGS) entry which is preliminary data.</text>
</comment>
<dbReference type="AlphaFoldDB" id="A0AAW1NTD9"/>
<dbReference type="InterPro" id="IPR036770">
    <property type="entry name" value="Ankyrin_rpt-contain_sf"/>
</dbReference>
<accession>A0AAW1NTD9</accession>
<organism evidence="4 5">
    <name type="scientific">Symbiochloris irregularis</name>
    <dbReference type="NCBI Taxonomy" id="706552"/>
    <lineage>
        <taxon>Eukaryota</taxon>
        <taxon>Viridiplantae</taxon>
        <taxon>Chlorophyta</taxon>
        <taxon>core chlorophytes</taxon>
        <taxon>Trebouxiophyceae</taxon>
        <taxon>Trebouxiales</taxon>
        <taxon>Trebouxiaceae</taxon>
        <taxon>Symbiochloris</taxon>
    </lineage>
</organism>
<dbReference type="PROSITE" id="PS50297">
    <property type="entry name" value="ANK_REP_REGION"/>
    <property type="match status" value="2"/>
</dbReference>
<protein>
    <submittedName>
        <fullName evidence="4">Uncharacterized protein</fullName>
    </submittedName>
</protein>
<dbReference type="PANTHER" id="PTHR24171">
    <property type="entry name" value="ANKYRIN REPEAT DOMAIN-CONTAINING PROTEIN 39-RELATED"/>
    <property type="match status" value="1"/>
</dbReference>
<name>A0AAW1NTD9_9CHLO</name>
<gene>
    <name evidence="4" type="ORF">WJX73_007277</name>
</gene>
<evidence type="ECO:0000256" key="2">
    <source>
        <dbReference type="ARBA" id="ARBA00023043"/>
    </source>
</evidence>
<dbReference type="GO" id="GO:0085020">
    <property type="term" value="P:protein K6-linked ubiquitination"/>
    <property type="evidence" value="ECO:0007669"/>
    <property type="project" value="TreeGrafter"/>
</dbReference>
<proteinExistence type="predicted"/>
<dbReference type="SUPFAM" id="SSF48403">
    <property type="entry name" value="Ankyrin repeat"/>
    <property type="match status" value="1"/>
</dbReference>
<keyword evidence="1" id="KW-0677">Repeat</keyword>
<feature type="repeat" description="ANK" evidence="3">
    <location>
        <begin position="156"/>
        <end position="188"/>
    </location>
</feature>
<dbReference type="Pfam" id="PF12796">
    <property type="entry name" value="Ank_2"/>
    <property type="match status" value="1"/>
</dbReference>
<evidence type="ECO:0000256" key="1">
    <source>
        <dbReference type="ARBA" id="ARBA00022737"/>
    </source>
</evidence>
<evidence type="ECO:0000256" key="3">
    <source>
        <dbReference type="PROSITE-ProRule" id="PRU00023"/>
    </source>
</evidence>
<dbReference type="PANTHER" id="PTHR24171:SF8">
    <property type="entry name" value="BRCA1-ASSOCIATED RING DOMAIN PROTEIN 1"/>
    <property type="match status" value="1"/>
</dbReference>
<dbReference type="SMART" id="SM00248">
    <property type="entry name" value="ANK"/>
    <property type="match status" value="3"/>
</dbReference>
<dbReference type="Gene3D" id="1.25.40.20">
    <property type="entry name" value="Ankyrin repeat-containing domain"/>
    <property type="match status" value="2"/>
</dbReference>
<keyword evidence="5" id="KW-1185">Reference proteome</keyword>
<feature type="repeat" description="ANK" evidence="3">
    <location>
        <begin position="189"/>
        <end position="221"/>
    </location>
</feature>
<dbReference type="GO" id="GO:0004842">
    <property type="term" value="F:ubiquitin-protein transferase activity"/>
    <property type="evidence" value="ECO:0007669"/>
    <property type="project" value="TreeGrafter"/>
</dbReference>
<dbReference type="PROSITE" id="PS50088">
    <property type="entry name" value="ANK_REPEAT"/>
    <property type="match status" value="2"/>
</dbReference>
<keyword evidence="2 3" id="KW-0040">ANK repeat</keyword>
<dbReference type="InterPro" id="IPR002110">
    <property type="entry name" value="Ankyrin_rpt"/>
</dbReference>
<evidence type="ECO:0000313" key="4">
    <source>
        <dbReference type="EMBL" id="KAK9793765.1"/>
    </source>
</evidence>
<sequence>MQEAAQEVERDPQMKAQMEQMQKMMADPAAQQQMQQQMAAAMQSPEVQQRMAALQEDPEIMEIINQAKSGGMGGMMQLMQDQAFMQKIGEKMGGMGSGGNPLAAAAAPSPAAAAAAPPAQALPDINNLLDAAKYGDLEATEDLIAVKKDVDQRDADRRTPLHYAVAYDHLDIAHQLLDAGASLEATDSKGNTPLHYAAGYGRGEFIEVLLEAGCNGSTPNSKGHTPYELVKMDANNPIQSDANVVQLLEKAASG</sequence>
<dbReference type="EMBL" id="JALJOQ010000146">
    <property type="protein sequence ID" value="KAK9793765.1"/>
    <property type="molecule type" value="Genomic_DNA"/>
</dbReference>
<reference evidence="4 5" key="1">
    <citation type="journal article" date="2024" name="Nat. Commun.">
        <title>Phylogenomics reveals the evolutionary origins of lichenization in chlorophyte algae.</title>
        <authorList>
            <person name="Puginier C."/>
            <person name="Libourel C."/>
            <person name="Otte J."/>
            <person name="Skaloud P."/>
            <person name="Haon M."/>
            <person name="Grisel S."/>
            <person name="Petersen M."/>
            <person name="Berrin J.G."/>
            <person name="Delaux P.M."/>
            <person name="Dal Grande F."/>
            <person name="Keller J."/>
        </authorList>
    </citation>
    <scope>NUCLEOTIDE SEQUENCE [LARGE SCALE GENOMIC DNA]</scope>
    <source>
        <strain evidence="4 5">SAG 2036</strain>
    </source>
</reference>